<dbReference type="AlphaFoldDB" id="A0A918HZW8"/>
<gene>
    <name evidence="2" type="ORF">GCM10010274_46250</name>
</gene>
<proteinExistence type="predicted"/>
<dbReference type="EMBL" id="BMTP01000012">
    <property type="protein sequence ID" value="GGU52085.1"/>
    <property type="molecule type" value="Genomic_DNA"/>
</dbReference>
<feature type="region of interest" description="Disordered" evidence="1">
    <location>
        <begin position="64"/>
        <end position="87"/>
    </location>
</feature>
<evidence type="ECO:0000313" key="3">
    <source>
        <dbReference type="Proteomes" id="UP000636661"/>
    </source>
</evidence>
<name>A0A918HZW8_9ACTN</name>
<evidence type="ECO:0000256" key="1">
    <source>
        <dbReference type="SAM" id="MobiDB-lite"/>
    </source>
</evidence>
<comment type="caution">
    <text evidence="2">The sequence shown here is derived from an EMBL/GenBank/DDBJ whole genome shotgun (WGS) entry which is preliminary data.</text>
</comment>
<dbReference type="RefSeq" id="WP_189552872.1">
    <property type="nucleotide sequence ID" value="NZ_BMTP01000012.1"/>
</dbReference>
<sequence length="87" mass="9990">MNTTQTDETSPYLTVRQLAKRWHTTENAIYTARSRRRGTYPRGFKRGRLVLFRLAEVEAHEQAEMAADTRFNPDLDPTNAPVEPKAA</sequence>
<accession>A0A918HZW8</accession>
<dbReference type="Proteomes" id="UP000636661">
    <property type="component" value="Unassembled WGS sequence"/>
</dbReference>
<protein>
    <recommendedName>
        <fullName evidence="4">Helix-turn-helix domain-containing protein</fullName>
    </recommendedName>
</protein>
<organism evidence="2 3">
    <name type="scientific">Streptomyces lavendofoliae</name>
    <dbReference type="NCBI Taxonomy" id="67314"/>
    <lineage>
        <taxon>Bacteria</taxon>
        <taxon>Bacillati</taxon>
        <taxon>Actinomycetota</taxon>
        <taxon>Actinomycetes</taxon>
        <taxon>Kitasatosporales</taxon>
        <taxon>Streptomycetaceae</taxon>
        <taxon>Streptomyces</taxon>
    </lineage>
</organism>
<evidence type="ECO:0000313" key="2">
    <source>
        <dbReference type="EMBL" id="GGU52085.1"/>
    </source>
</evidence>
<reference evidence="2" key="2">
    <citation type="submission" date="2020-09" db="EMBL/GenBank/DDBJ databases">
        <authorList>
            <person name="Sun Q."/>
            <person name="Ohkuma M."/>
        </authorList>
    </citation>
    <scope>NUCLEOTIDE SEQUENCE</scope>
    <source>
        <strain evidence="2">JCM 4391</strain>
    </source>
</reference>
<reference evidence="2" key="1">
    <citation type="journal article" date="2014" name="Int. J. Syst. Evol. Microbiol.">
        <title>Complete genome sequence of Corynebacterium casei LMG S-19264T (=DSM 44701T), isolated from a smear-ripened cheese.</title>
        <authorList>
            <consortium name="US DOE Joint Genome Institute (JGI-PGF)"/>
            <person name="Walter F."/>
            <person name="Albersmeier A."/>
            <person name="Kalinowski J."/>
            <person name="Ruckert C."/>
        </authorList>
    </citation>
    <scope>NUCLEOTIDE SEQUENCE</scope>
    <source>
        <strain evidence="2">JCM 4391</strain>
    </source>
</reference>
<evidence type="ECO:0008006" key="4">
    <source>
        <dbReference type="Google" id="ProtNLM"/>
    </source>
</evidence>
<keyword evidence="3" id="KW-1185">Reference proteome</keyword>